<organism evidence="2">
    <name type="scientific">marine sediment metagenome</name>
    <dbReference type="NCBI Taxonomy" id="412755"/>
    <lineage>
        <taxon>unclassified sequences</taxon>
        <taxon>metagenomes</taxon>
        <taxon>ecological metagenomes</taxon>
    </lineage>
</organism>
<dbReference type="AlphaFoldDB" id="A0A0F9NJW4"/>
<dbReference type="InterPro" id="IPR003607">
    <property type="entry name" value="HD/PDEase_dom"/>
</dbReference>
<name>A0A0F9NJW4_9ZZZZ</name>
<accession>A0A0F9NJW4</accession>
<protein>
    <recommendedName>
        <fullName evidence="1">HD domain-containing protein</fullName>
    </recommendedName>
</protein>
<proteinExistence type="predicted"/>
<gene>
    <name evidence="2" type="ORF">LCGC14_0958040</name>
</gene>
<reference evidence="2" key="1">
    <citation type="journal article" date="2015" name="Nature">
        <title>Complex archaea that bridge the gap between prokaryotes and eukaryotes.</title>
        <authorList>
            <person name="Spang A."/>
            <person name="Saw J.H."/>
            <person name="Jorgensen S.L."/>
            <person name="Zaremba-Niedzwiedzka K."/>
            <person name="Martijn J."/>
            <person name="Lind A.E."/>
            <person name="van Eijk R."/>
            <person name="Schleper C."/>
            <person name="Guy L."/>
            <person name="Ettema T.J."/>
        </authorList>
    </citation>
    <scope>NUCLEOTIDE SEQUENCE</scope>
</reference>
<dbReference type="SUPFAM" id="SSF109604">
    <property type="entry name" value="HD-domain/PDEase-like"/>
    <property type="match status" value="1"/>
</dbReference>
<evidence type="ECO:0000313" key="2">
    <source>
        <dbReference type="EMBL" id="KKN18204.1"/>
    </source>
</evidence>
<dbReference type="EMBL" id="LAZR01003449">
    <property type="protein sequence ID" value="KKN18204.1"/>
    <property type="molecule type" value="Genomic_DNA"/>
</dbReference>
<dbReference type="InterPro" id="IPR006674">
    <property type="entry name" value="HD_domain"/>
</dbReference>
<feature type="domain" description="HD" evidence="1">
    <location>
        <begin position="60"/>
        <end position="176"/>
    </location>
</feature>
<comment type="caution">
    <text evidence="2">The sequence shown here is derived from an EMBL/GenBank/DDBJ whole genome shotgun (WGS) entry which is preliminary data.</text>
</comment>
<sequence length="190" mass="21912">MDTKDRLELFKDELELISKPIIREFVEECLTQAPDYVFEDCPSSSSGKYHPIEELGADGTIIHTKKVFAVAYDLSRGFDVEQHINEICAAALLHDMVKQGLTRSGHTIKTHPQLMSKFAADIYREKFRGKLHKDSATMICSGIFYHYGPWSSTDIRKPLNEYTMEEMAVYTADYITSKRFIQVDSKRREF</sequence>
<dbReference type="Pfam" id="PF01966">
    <property type="entry name" value="HD"/>
    <property type="match status" value="1"/>
</dbReference>
<dbReference type="Gene3D" id="1.10.3210.10">
    <property type="entry name" value="Hypothetical protein af1432"/>
    <property type="match status" value="1"/>
</dbReference>
<dbReference type="CDD" id="cd00077">
    <property type="entry name" value="HDc"/>
    <property type="match status" value="1"/>
</dbReference>
<evidence type="ECO:0000259" key="1">
    <source>
        <dbReference type="Pfam" id="PF01966"/>
    </source>
</evidence>